<dbReference type="KEGG" id="orp:MOP44_09885"/>
<dbReference type="EMBL" id="CP093313">
    <property type="protein sequence ID" value="UWZ86237.1"/>
    <property type="molecule type" value="Genomic_DNA"/>
</dbReference>
<name>A0A9J7BY28_9BACT</name>
<reference evidence="1" key="1">
    <citation type="submission" date="2021-04" db="EMBL/GenBank/DDBJ databases">
        <title>Phylogenetic analysis of Acidobacteriaceae.</title>
        <authorList>
            <person name="Qiu L."/>
            <person name="Zhang Q."/>
        </authorList>
    </citation>
    <scope>NUCLEOTIDE SEQUENCE</scope>
    <source>
        <strain evidence="1">DSM 25168</strain>
    </source>
</reference>
<sequence length="269" mass="30091">MLSRMQMFSRGLVLAAAGVAIAVAQTSLSKFGVNLNELKPQVVESLRNGFIPAYPNRKAYQAAPVAARVAFVNEAMAWAKAYTESAAFKADYDKRRIAAKPAAPEAKGSADDQYNKLLADQRKSLEEMKKNVAQMSADMQKQMQPVIKQMEETIEKTAKDPQMAGIMKNSYSAQATSDEEHYKKELARYEKEFPADPKVLITKRLREFIALCNDVNFDAKLVGTGTNMRFADQQYEQKSDQWKLLYRAGKEPTEAARAYAANWLKQLGG</sequence>
<dbReference type="RefSeq" id="WP_260795881.1">
    <property type="nucleotide sequence ID" value="NZ_CP093313.1"/>
</dbReference>
<evidence type="ECO:0000313" key="2">
    <source>
        <dbReference type="Proteomes" id="UP001059380"/>
    </source>
</evidence>
<keyword evidence="2" id="KW-1185">Reference proteome</keyword>
<gene>
    <name evidence="1" type="ORF">MOP44_09885</name>
</gene>
<protein>
    <submittedName>
        <fullName evidence="1">Uncharacterized protein</fullName>
    </submittedName>
</protein>
<evidence type="ECO:0000313" key="1">
    <source>
        <dbReference type="EMBL" id="UWZ86237.1"/>
    </source>
</evidence>
<organism evidence="1 2">
    <name type="scientific">Occallatibacter riparius</name>
    <dbReference type="NCBI Taxonomy" id="1002689"/>
    <lineage>
        <taxon>Bacteria</taxon>
        <taxon>Pseudomonadati</taxon>
        <taxon>Acidobacteriota</taxon>
        <taxon>Terriglobia</taxon>
        <taxon>Terriglobales</taxon>
        <taxon>Acidobacteriaceae</taxon>
        <taxon>Occallatibacter</taxon>
    </lineage>
</organism>
<dbReference type="Proteomes" id="UP001059380">
    <property type="component" value="Chromosome"/>
</dbReference>
<proteinExistence type="predicted"/>
<accession>A0A9J7BY28</accession>
<dbReference type="AlphaFoldDB" id="A0A9J7BY28"/>